<name>A0A2N9HDF2_FAGSY</name>
<protein>
    <submittedName>
        <fullName evidence="1">Uncharacterized protein</fullName>
    </submittedName>
</protein>
<gene>
    <name evidence="1" type="ORF">FSB_LOCUS37563</name>
</gene>
<reference evidence="1" key="1">
    <citation type="submission" date="2018-02" db="EMBL/GenBank/DDBJ databases">
        <authorList>
            <person name="Cohen D.B."/>
            <person name="Kent A.D."/>
        </authorList>
    </citation>
    <scope>NUCLEOTIDE SEQUENCE</scope>
</reference>
<accession>A0A2N9HDF2</accession>
<dbReference type="EMBL" id="OIVN01003230">
    <property type="protein sequence ID" value="SPD09681.1"/>
    <property type="molecule type" value="Genomic_DNA"/>
</dbReference>
<organism evidence="1">
    <name type="scientific">Fagus sylvatica</name>
    <name type="common">Beechnut</name>
    <dbReference type="NCBI Taxonomy" id="28930"/>
    <lineage>
        <taxon>Eukaryota</taxon>
        <taxon>Viridiplantae</taxon>
        <taxon>Streptophyta</taxon>
        <taxon>Embryophyta</taxon>
        <taxon>Tracheophyta</taxon>
        <taxon>Spermatophyta</taxon>
        <taxon>Magnoliopsida</taxon>
        <taxon>eudicotyledons</taxon>
        <taxon>Gunneridae</taxon>
        <taxon>Pentapetalae</taxon>
        <taxon>rosids</taxon>
        <taxon>fabids</taxon>
        <taxon>Fagales</taxon>
        <taxon>Fagaceae</taxon>
        <taxon>Fagus</taxon>
    </lineage>
</organism>
<dbReference type="AlphaFoldDB" id="A0A2N9HDF2"/>
<evidence type="ECO:0000313" key="1">
    <source>
        <dbReference type="EMBL" id="SPD09681.1"/>
    </source>
</evidence>
<sequence>MTPLSSPSRSFKSCAPWELVLSEPWSWLIPSGVLFAICSTNAIRAEHVHHPLCLHRILDSFFIGPESKFTRNCNCKPTIRLKYGFFRVSMKILIISFSSRRGHARGRHFSPPLGVFSENLAALLLHSLTVKAVWFYLRVEGHTGLGRCLPALSNGRSSSVVNTIRLCAPSRCLRKSGSTRVHCTLRSKLGHLSAGTFASESSSHSSHCSSRIWGFGRHCHVGELGHTEGICVPKELRPRMSRIFSSESSILLSNWGSLFLRFW</sequence>
<proteinExistence type="predicted"/>